<dbReference type="Gene3D" id="3.40.50.150">
    <property type="entry name" value="Vaccinia Virus protein VP39"/>
    <property type="match status" value="1"/>
</dbReference>
<dbReference type="SUPFAM" id="SSF56436">
    <property type="entry name" value="C-type lectin-like"/>
    <property type="match status" value="1"/>
</dbReference>
<dbReference type="Gene3D" id="3.90.1580.10">
    <property type="entry name" value="paralog of FGE (formylglycine-generating enzyme)"/>
    <property type="match status" value="1"/>
</dbReference>
<dbReference type="InterPro" id="IPR029063">
    <property type="entry name" value="SAM-dependent_MTases_sf"/>
</dbReference>
<evidence type="ECO:0000313" key="6">
    <source>
        <dbReference type="EMBL" id="TFL01684.1"/>
    </source>
</evidence>
<feature type="compositionally biased region" description="Polar residues" evidence="3">
    <location>
        <begin position="208"/>
        <end position="233"/>
    </location>
</feature>
<name>A0A5C3QTT8_9AGAR</name>
<dbReference type="GO" id="GO:0032259">
    <property type="term" value="P:methylation"/>
    <property type="evidence" value="ECO:0007669"/>
    <property type="project" value="UniProtKB-KW"/>
</dbReference>
<reference evidence="6 7" key="1">
    <citation type="journal article" date="2019" name="Nat. Ecol. Evol.">
        <title>Megaphylogeny resolves global patterns of mushroom evolution.</title>
        <authorList>
            <person name="Varga T."/>
            <person name="Krizsan K."/>
            <person name="Foldi C."/>
            <person name="Dima B."/>
            <person name="Sanchez-Garcia M."/>
            <person name="Sanchez-Ramirez S."/>
            <person name="Szollosi G.J."/>
            <person name="Szarkandi J.G."/>
            <person name="Papp V."/>
            <person name="Albert L."/>
            <person name="Andreopoulos W."/>
            <person name="Angelini C."/>
            <person name="Antonin V."/>
            <person name="Barry K.W."/>
            <person name="Bougher N.L."/>
            <person name="Buchanan P."/>
            <person name="Buyck B."/>
            <person name="Bense V."/>
            <person name="Catcheside P."/>
            <person name="Chovatia M."/>
            <person name="Cooper J."/>
            <person name="Damon W."/>
            <person name="Desjardin D."/>
            <person name="Finy P."/>
            <person name="Geml J."/>
            <person name="Haridas S."/>
            <person name="Hughes K."/>
            <person name="Justo A."/>
            <person name="Karasinski D."/>
            <person name="Kautmanova I."/>
            <person name="Kiss B."/>
            <person name="Kocsube S."/>
            <person name="Kotiranta H."/>
            <person name="LaButti K.M."/>
            <person name="Lechner B.E."/>
            <person name="Liimatainen K."/>
            <person name="Lipzen A."/>
            <person name="Lukacs Z."/>
            <person name="Mihaltcheva S."/>
            <person name="Morgado L.N."/>
            <person name="Niskanen T."/>
            <person name="Noordeloos M.E."/>
            <person name="Ohm R.A."/>
            <person name="Ortiz-Santana B."/>
            <person name="Ovrebo C."/>
            <person name="Racz N."/>
            <person name="Riley R."/>
            <person name="Savchenko A."/>
            <person name="Shiryaev A."/>
            <person name="Soop K."/>
            <person name="Spirin V."/>
            <person name="Szebenyi C."/>
            <person name="Tomsovsky M."/>
            <person name="Tulloss R.E."/>
            <person name="Uehling J."/>
            <person name="Grigoriev I.V."/>
            <person name="Vagvolgyi C."/>
            <person name="Papp T."/>
            <person name="Martin F.M."/>
            <person name="Miettinen O."/>
            <person name="Hibbett D.S."/>
            <person name="Nagy L.G."/>
        </authorList>
    </citation>
    <scope>NUCLEOTIDE SEQUENCE [LARGE SCALE GENOMIC DNA]</scope>
    <source>
        <strain evidence="6 7">CBS 309.79</strain>
    </source>
</reference>
<keyword evidence="7" id="KW-1185">Reference proteome</keyword>
<feature type="region of interest" description="Disordered" evidence="3">
    <location>
        <begin position="629"/>
        <end position="659"/>
    </location>
</feature>
<feature type="domain" description="Sulfatase-modifying factor enzyme-like" evidence="4">
    <location>
        <begin position="805"/>
        <end position="877"/>
    </location>
</feature>
<evidence type="ECO:0000256" key="3">
    <source>
        <dbReference type="SAM" id="MobiDB-lite"/>
    </source>
</evidence>
<accession>A0A5C3QTT8</accession>
<dbReference type="GO" id="GO:0008168">
    <property type="term" value="F:methyltransferase activity"/>
    <property type="evidence" value="ECO:0007669"/>
    <property type="project" value="UniProtKB-KW"/>
</dbReference>
<feature type="domain" description="Sulfatase-modifying factor enzyme-like" evidence="4">
    <location>
        <begin position="667"/>
        <end position="764"/>
    </location>
</feature>
<evidence type="ECO:0000313" key="7">
    <source>
        <dbReference type="Proteomes" id="UP000305067"/>
    </source>
</evidence>
<dbReference type="Pfam" id="PF10017">
    <property type="entry name" value="Methyltransf_33"/>
    <property type="match status" value="1"/>
</dbReference>
<keyword evidence="1" id="KW-0489">Methyltransferase</keyword>
<feature type="region of interest" description="Disordered" evidence="3">
    <location>
        <begin position="206"/>
        <end position="238"/>
    </location>
</feature>
<gene>
    <name evidence="6" type="ORF">BDV98DRAFT_506890</name>
</gene>
<feature type="compositionally biased region" description="Low complexity" evidence="3">
    <location>
        <begin position="29"/>
        <end position="45"/>
    </location>
</feature>
<dbReference type="PANTHER" id="PTHR43397">
    <property type="entry name" value="ERGOTHIONEINE BIOSYNTHESIS PROTEIN 1"/>
    <property type="match status" value="1"/>
</dbReference>
<evidence type="ECO:0000259" key="5">
    <source>
        <dbReference type="Pfam" id="PF10017"/>
    </source>
</evidence>
<dbReference type="Pfam" id="PF03781">
    <property type="entry name" value="FGE-sulfatase"/>
    <property type="match status" value="2"/>
</dbReference>
<feature type="region of interest" description="Disordered" evidence="3">
    <location>
        <begin position="22"/>
        <end position="45"/>
    </location>
</feature>
<dbReference type="AlphaFoldDB" id="A0A5C3QTT8"/>
<sequence length="880" mass="98611">MAPTDRGLAPLKRNKHNDICIINVRDRSPSPSATSSADSTNSDTSSIASMVQDGLAKPSGSKELPTLLLYDEMGLQLYDDITTKAKEYYLFGAEEEILRLHSDAIIKAMHGSDENCARSDEVVLELGAGALRKTSHLLLGFSRLIDKPSESSPITYYALDLEENELERTLGEIAMSEVGEHLAGKVETKGICATYDEGLRFFGRDRNNTVASPSSGEASPVSPTLTESTTSDVSGLRDPGDSPLHILFLGSSLGNFSREGGEDFLRSLPLRPGSGDTLLLGLDHDNGKVAVEQAYNDEQGYTARFIMNGLRAAGRALGDEQMFDESKWEYVNRYNEKTRHHEAFFKSKCDQSVQDPKGDQVHTFLRDELLKIEESYKYSEEDVYSLFSSANLRPIQRWTDKASQYSLWLLERPQFTFPSPRSRLACNSSGELVPKKSLASSPFSVPSLQEWENLWTAWDFVTLKMIPPAMLYQKPIDLRHICLFYVGHIPTFLDIHLSRLLQEHHTEPEKYKVWTRRGIDPSVDDPTICHAHSEIPTCDEDWPTLESLLDFRSRVRSRLQKLYGDIETGERTLDRETARVLFMTLEHEALHLETLLYMLLQRAGNGTIPPRGFTKPSWASLCDNWKSAPKPSSPTVTMGPASVSLGHDDDETKDQDASAQQEISQHEFGWDLENPARMAQVGEFRIEWRPVTNGEFLDFSRNAGYGKVSYPASWVEVGGETKVRTLYGPVPMKVAQDWPVMTSYNNLSAYAVVKGGRLPTEAELRLFYDKFEAGFEGGSNYGFRNWHPIPATTGGPKNDGKGGNGGVWEWTSTVLDAVEGFKPSALYPGYSADFFDGVHHIVIGGSYATVPRLAERRSFRNWFQRNYEYAWVGGRVVYDV</sequence>
<evidence type="ECO:0000256" key="2">
    <source>
        <dbReference type="ARBA" id="ARBA00022679"/>
    </source>
</evidence>
<evidence type="ECO:0000259" key="4">
    <source>
        <dbReference type="Pfam" id="PF03781"/>
    </source>
</evidence>
<dbReference type="InterPro" id="IPR005532">
    <property type="entry name" value="SUMF_dom"/>
</dbReference>
<proteinExistence type="predicted"/>
<dbReference type="InterPro" id="IPR016187">
    <property type="entry name" value="CTDL_fold"/>
</dbReference>
<evidence type="ECO:0000256" key="1">
    <source>
        <dbReference type="ARBA" id="ARBA00022603"/>
    </source>
</evidence>
<dbReference type="Proteomes" id="UP000305067">
    <property type="component" value="Unassembled WGS sequence"/>
</dbReference>
<feature type="domain" description="Histidine-specific methyltransferase SAM-dependent" evidence="5">
    <location>
        <begin position="49"/>
        <end position="411"/>
    </location>
</feature>
<organism evidence="6 7">
    <name type="scientific">Pterulicium gracile</name>
    <dbReference type="NCBI Taxonomy" id="1884261"/>
    <lineage>
        <taxon>Eukaryota</taxon>
        <taxon>Fungi</taxon>
        <taxon>Dikarya</taxon>
        <taxon>Basidiomycota</taxon>
        <taxon>Agaricomycotina</taxon>
        <taxon>Agaricomycetes</taxon>
        <taxon>Agaricomycetidae</taxon>
        <taxon>Agaricales</taxon>
        <taxon>Pleurotineae</taxon>
        <taxon>Pterulaceae</taxon>
        <taxon>Pterulicium</taxon>
    </lineage>
</organism>
<keyword evidence="2" id="KW-0808">Transferase</keyword>
<dbReference type="PANTHER" id="PTHR43397:SF1">
    <property type="entry name" value="ERGOTHIONEINE BIOSYNTHESIS PROTEIN 1"/>
    <property type="match status" value="1"/>
</dbReference>
<dbReference type="EMBL" id="ML178824">
    <property type="protein sequence ID" value="TFL01684.1"/>
    <property type="molecule type" value="Genomic_DNA"/>
</dbReference>
<dbReference type="InterPro" id="IPR051128">
    <property type="entry name" value="EgtD_Methyltrsf_superfamily"/>
</dbReference>
<dbReference type="InterPro" id="IPR019257">
    <property type="entry name" value="MeTrfase_dom"/>
</dbReference>
<protein>
    <submittedName>
        <fullName evidence="6">DUF323 domain-containing protein</fullName>
    </submittedName>
</protein>
<dbReference type="InterPro" id="IPR042095">
    <property type="entry name" value="SUMF_sf"/>
</dbReference>
<dbReference type="STRING" id="1884261.A0A5C3QTT8"/>
<dbReference type="OrthoDB" id="659at2759"/>